<evidence type="ECO:0000256" key="3">
    <source>
        <dbReference type="ARBA" id="ARBA00023027"/>
    </source>
</evidence>
<evidence type="ECO:0000259" key="5">
    <source>
        <dbReference type="Pfam" id="PF00389"/>
    </source>
</evidence>
<evidence type="ECO:0000256" key="1">
    <source>
        <dbReference type="ARBA" id="ARBA00005854"/>
    </source>
</evidence>
<dbReference type="GO" id="GO:0016616">
    <property type="term" value="F:oxidoreductase activity, acting on the CH-OH group of donors, NAD or NADP as acceptor"/>
    <property type="evidence" value="ECO:0007669"/>
    <property type="project" value="InterPro"/>
</dbReference>
<dbReference type="InterPro" id="IPR006139">
    <property type="entry name" value="D-isomer_2_OHA_DH_cat_dom"/>
</dbReference>
<dbReference type="FunFam" id="3.40.50.720:FF:000203">
    <property type="entry name" value="D-3-phosphoglycerate dehydrogenase (SerA)"/>
    <property type="match status" value="1"/>
</dbReference>
<dbReference type="InterPro" id="IPR029753">
    <property type="entry name" value="D-isomer_DH_CS"/>
</dbReference>
<evidence type="ECO:0000256" key="4">
    <source>
        <dbReference type="RuleBase" id="RU003719"/>
    </source>
</evidence>
<dbReference type="AlphaFoldDB" id="A0A2I1K0G7"/>
<dbReference type="InterPro" id="IPR050857">
    <property type="entry name" value="D-2-hydroxyacid_DH"/>
</dbReference>
<dbReference type="OrthoDB" id="9805416at2"/>
<dbReference type="Gene3D" id="3.40.50.720">
    <property type="entry name" value="NAD(P)-binding Rossmann-like Domain"/>
    <property type="match status" value="2"/>
</dbReference>
<dbReference type="Proteomes" id="UP000234384">
    <property type="component" value="Unassembled WGS sequence"/>
</dbReference>
<sequence>MLVSLIVPLNVPKELIEALAQPIKESGHQFTYYDSKWADEAELLKRTDGSDIIMLANTPISEEVIARNPNLKLINVAFTGVDHVPVKKADEKGIKVCNAAGYANTAVAELAIAMTLSLYREIGPSERDLRMAENYPGAIIGQEIRGKTVGIIGTGLIGMETARLFKAFGANLLGYDQVENAEAKEIGMTYGTLDEVLQQSDIVSLHLPLNDSTRHIINAEKLRQMKSSAILINIARGPIIKMDDLVEALKNGQIAGAGLDVYDIEPPLSADEPILEAPNVVLTPHIGYYTKEAMAHRARIAFDNTMNFINEEPSNLVQP</sequence>
<dbReference type="PANTHER" id="PTHR42789:SF1">
    <property type="entry name" value="D-ISOMER SPECIFIC 2-HYDROXYACID DEHYDROGENASE FAMILY PROTEIN (AFU_ORTHOLOGUE AFUA_6G10090)"/>
    <property type="match status" value="1"/>
</dbReference>
<evidence type="ECO:0000313" key="7">
    <source>
        <dbReference type="EMBL" id="PKY89097.1"/>
    </source>
</evidence>
<gene>
    <name evidence="7" type="ORF">CYJ57_04455</name>
</gene>
<dbReference type="InterPro" id="IPR006140">
    <property type="entry name" value="D-isomer_DH_NAD-bd"/>
</dbReference>
<feature type="domain" description="D-isomer specific 2-hydroxyacid dehydrogenase catalytic" evidence="5">
    <location>
        <begin position="19"/>
        <end position="315"/>
    </location>
</feature>
<organism evidence="7 8">
    <name type="scientific">Falseniella ignava</name>
    <dbReference type="NCBI Taxonomy" id="137730"/>
    <lineage>
        <taxon>Bacteria</taxon>
        <taxon>Bacillati</taxon>
        <taxon>Bacillota</taxon>
        <taxon>Bacilli</taxon>
        <taxon>Lactobacillales</taxon>
        <taxon>Aerococcaceae</taxon>
        <taxon>Falseniella</taxon>
    </lineage>
</organism>
<evidence type="ECO:0000256" key="2">
    <source>
        <dbReference type="ARBA" id="ARBA00023002"/>
    </source>
</evidence>
<feature type="domain" description="D-isomer specific 2-hydroxyacid dehydrogenase NAD-binding" evidence="6">
    <location>
        <begin position="112"/>
        <end position="287"/>
    </location>
</feature>
<evidence type="ECO:0000313" key="8">
    <source>
        <dbReference type="Proteomes" id="UP000234384"/>
    </source>
</evidence>
<accession>A0A2I1K0G7</accession>
<dbReference type="InterPro" id="IPR036291">
    <property type="entry name" value="NAD(P)-bd_dom_sf"/>
</dbReference>
<dbReference type="Pfam" id="PF00389">
    <property type="entry name" value="2-Hacid_dh"/>
    <property type="match status" value="1"/>
</dbReference>
<name>A0A2I1K0G7_9LACT</name>
<reference evidence="7 8" key="1">
    <citation type="submission" date="2017-12" db="EMBL/GenBank/DDBJ databases">
        <title>Phylogenetic diversity of female urinary microbiome.</title>
        <authorList>
            <person name="Thomas-White K."/>
            <person name="Wolfe A.J."/>
        </authorList>
    </citation>
    <scope>NUCLEOTIDE SEQUENCE [LARGE SCALE GENOMIC DNA]</scope>
    <source>
        <strain evidence="7 8">UMB0898</strain>
    </source>
</reference>
<keyword evidence="3" id="KW-0520">NAD</keyword>
<dbReference type="SUPFAM" id="SSF52283">
    <property type="entry name" value="Formate/glycerate dehydrogenase catalytic domain-like"/>
    <property type="match status" value="1"/>
</dbReference>
<proteinExistence type="inferred from homology"/>
<dbReference type="EMBL" id="PKHE01000009">
    <property type="protein sequence ID" value="PKY89097.1"/>
    <property type="molecule type" value="Genomic_DNA"/>
</dbReference>
<comment type="similarity">
    <text evidence="1 4">Belongs to the D-isomer specific 2-hydroxyacid dehydrogenase family.</text>
</comment>
<dbReference type="SUPFAM" id="SSF51735">
    <property type="entry name" value="NAD(P)-binding Rossmann-fold domains"/>
    <property type="match status" value="1"/>
</dbReference>
<keyword evidence="2 4" id="KW-0560">Oxidoreductase</keyword>
<protein>
    <submittedName>
        <fullName evidence="7">Hydroxyacid dehydrogenase</fullName>
    </submittedName>
</protein>
<dbReference type="Pfam" id="PF02826">
    <property type="entry name" value="2-Hacid_dh_C"/>
    <property type="match status" value="1"/>
</dbReference>
<dbReference type="RefSeq" id="WP_101954239.1">
    <property type="nucleotide sequence ID" value="NZ_PKHE01000009.1"/>
</dbReference>
<comment type="caution">
    <text evidence="7">The sequence shown here is derived from an EMBL/GenBank/DDBJ whole genome shotgun (WGS) entry which is preliminary data.</text>
</comment>
<dbReference type="PANTHER" id="PTHR42789">
    <property type="entry name" value="D-ISOMER SPECIFIC 2-HYDROXYACID DEHYDROGENASE FAMILY PROTEIN (AFU_ORTHOLOGUE AFUA_6G10090)"/>
    <property type="match status" value="1"/>
</dbReference>
<evidence type="ECO:0000259" key="6">
    <source>
        <dbReference type="Pfam" id="PF02826"/>
    </source>
</evidence>
<dbReference type="GO" id="GO:0051287">
    <property type="term" value="F:NAD binding"/>
    <property type="evidence" value="ECO:0007669"/>
    <property type="project" value="InterPro"/>
</dbReference>
<dbReference type="PROSITE" id="PS00670">
    <property type="entry name" value="D_2_HYDROXYACID_DH_2"/>
    <property type="match status" value="1"/>
</dbReference>